<dbReference type="Proteomes" id="UP000566819">
    <property type="component" value="Unassembled WGS sequence"/>
</dbReference>
<dbReference type="EMBL" id="JAAMPI010002202">
    <property type="protein sequence ID" value="KAF4617051.1"/>
    <property type="molecule type" value="Genomic_DNA"/>
</dbReference>
<comment type="caution">
    <text evidence="2">The sequence shown here is derived from an EMBL/GenBank/DDBJ whole genome shotgun (WGS) entry which is preliminary data.</text>
</comment>
<protein>
    <submittedName>
        <fullName evidence="2">Uncharacterized protein</fullName>
    </submittedName>
</protein>
<gene>
    <name evidence="2" type="ORF">G7Y89_g15099</name>
</gene>
<feature type="region of interest" description="Disordered" evidence="1">
    <location>
        <begin position="259"/>
        <end position="325"/>
    </location>
</feature>
<reference evidence="2 3" key="1">
    <citation type="submission" date="2020-03" db="EMBL/GenBank/DDBJ databases">
        <title>Draft Genome Sequence of Cudoniella acicularis.</title>
        <authorList>
            <person name="Buettner E."/>
            <person name="Kellner H."/>
        </authorList>
    </citation>
    <scope>NUCLEOTIDE SEQUENCE [LARGE SCALE GENOMIC DNA]</scope>
    <source>
        <strain evidence="2 3">DSM 108380</strain>
    </source>
</reference>
<accession>A0A8H4VND5</accession>
<organism evidence="2 3">
    <name type="scientific">Cudoniella acicularis</name>
    <dbReference type="NCBI Taxonomy" id="354080"/>
    <lineage>
        <taxon>Eukaryota</taxon>
        <taxon>Fungi</taxon>
        <taxon>Dikarya</taxon>
        <taxon>Ascomycota</taxon>
        <taxon>Pezizomycotina</taxon>
        <taxon>Leotiomycetes</taxon>
        <taxon>Helotiales</taxon>
        <taxon>Tricladiaceae</taxon>
        <taxon>Cudoniella</taxon>
    </lineage>
</organism>
<feature type="compositionally biased region" description="Low complexity" evidence="1">
    <location>
        <begin position="13"/>
        <end position="30"/>
    </location>
</feature>
<feature type="compositionally biased region" description="Polar residues" evidence="1">
    <location>
        <begin position="261"/>
        <end position="303"/>
    </location>
</feature>
<keyword evidence="3" id="KW-1185">Reference proteome</keyword>
<name>A0A8H4VND5_9HELO</name>
<dbReference type="AlphaFoldDB" id="A0A8H4VND5"/>
<evidence type="ECO:0000313" key="3">
    <source>
        <dbReference type="Proteomes" id="UP000566819"/>
    </source>
</evidence>
<sequence length="325" mass="35395">MPLYAGPSSNQYSFGSQHSSFSSQDPSDPSMTDTLDLGTCQQYFQPDCLCSLDSMTPSHYSTSAEDVGYWNGSHGSLPGDHQSWPDSASQVALFNSNIPSPGLIPETQMDLQTDLGPVHSPFENSHEVGDRRFGDVTLYPLTTAVQPQLTVFPGSIQLHDHQIGYMGTQVSAFRTNQNQVARQLPRVGSAGYNDQSYNTGPTHQQSFYSPPVNYEDYQFPITANSGVPSSGYQGTHQPSSMEVNLQSFCPNNYQAEDFNYFPSSGETEATQSYQDSTESGGPSLGNNQFSYSPEYSSQASQPDTPSPSPSRDISCHYPGCSSPPF</sequence>
<evidence type="ECO:0000256" key="1">
    <source>
        <dbReference type="SAM" id="MobiDB-lite"/>
    </source>
</evidence>
<feature type="region of interest" description="Disordered" evidence="1">
    <location>
        <begin position="1"/>
        <end position="34"/>
    </location>
</feature>
<proteinExistence type="predicted"/>
<evidence type="ECO:0000313" key="2">
    <source>
        <dbReference type="EMBL" id="KAF4617051.1"/>
    </source>
</evidence>